<reference evidence="11" key="1">
    <citation type="journal article" date="2010" name="Environ. Microbiol.">
        <title>A blueprint of ectoine metabolism from the genome of the industrial producer Halomonas elongata DSM 2581(T).</title>
        <authorList>
            <person name="Schwibbert K."/>
            <person name="Marin-Sanguino A."/>
            <person name="Bagyan I."/>
            <person name="Heidrich G."/>
            <person name="Lentzen G."/>
            <person name="Seitz H."/>
            <person name="Rampp M."/>
            <person name="Schuster S.C."/>
            <person name="Klenk H.P."/>
            <person name="Pfeiffer F."/>
            <person name="Oesterhelt D."/>
            <person name="Kunte H.J."/>
        </authorList>
    </citation>
    <scope>NUCLEOTIDE SEQUENCE</scope>
    <source>
        <strain evidence="11">Type strain: DSM 2581</strain>
    </source>
</reference>
<dbReference type="AlphaFoldDB" id="E1V8K9"/>
<evidence type="ECO:0000256" key="5">
    <source>
        <dbReference type="ARBA" id="ARBA00022679"/>
    </source>
</evidence>
<comment type="function">
    <text evidence="1 8">Stereospecific condensation of phosphoenolpyruvate (PEP) and D-erythrose-4-phosphate (E4P) giving rise to 3-deoxy-D-arabino-heptulosonate-7-phosphate (DAHP).</text>
</comment>
<dbReference type="KEGG" id="hel:HELO_3781"/>
<dbReference type="Proteomes" id="UP000008707">
    <property type="component" value="Chromosome"/>
</dbReference>
<sequence length="361" mass="39227">MNAPVSSLSQHAALPARDDDTVLPTPEALHRDISLAAPLAGRIRQQRQAIRDILDGRDDRLLVVVGPCSIHDPEAALDYARRLAELTPHIEDRILPVMRVYVEKPRTTVGWKGLAYDPDLNGGGDMARGLSLSRRLMRDIAELGLPVATELLQPMLAAYLDDLLSWVAIGARTTESQLHRELASGLEAVVGFKNATNGDLGVALDAMHAARHPHQHFAMAPDGRPVVRETPGNAHTHVVLRGGHGEPNYRAPQVAASRRALADAGLPPRLMVDCSHANARKDHRRQSEVMLDVLGQRLAGDDALIGLMLESHLHEGKQPLEPGHLRYGVSVTDACIGWETTEHLLMTAAEKLRRATPGAVS</sequence>
<dbReference type="InterPro" id="IPR013785">
    <property type="entry name" value="Aldolase_TIM"/>
</dbReference>
<dbReference type="GO" id="GO:0008652">
    <property type="term" value="P:amino acid biosynthetic process"/>
    <property type="evidence" value="ECO:0007669"/>
    <property type="project" value="UniProtKB-KW"/>
</dbReference>
<dbReference type="EMBL" id="CP139472">
    <property type="protein sequence ID" value="WPU46245.1"/>
    <property type="molecule type" value="Genomic_DNA"/>
</dbReference>
<accession>E1V8K9</accession>
<proteinExistence type="inferred from homology"/>
<gene>
    <name evidence="11" type="primary">aroF2</name>
    <name evidence="11" type="ordered locus">HELO_3781</name>
    <name evidence="12" type="ORF">SR933_13415</name>
</gene>
<reference evidence="11" key="2">
    <citation type="submission" date="2010-05" db="EMBL/GenBank/DDBJ databases">
        <title>Revision and reannotation of the Halomonas elongata DSM 2581(T) genome.</title>
        <authorList>
            <person name="Pfeiffer F."/>
            <person name="Bagyan I."/>
            <person name="Alfaro-Espinoza G."/>
            <person name="Zamora-Lagos M.A."/>
            <person name="Habermann B."/>
            <person name="Oesterhelt D."/>
            <person name="Kunte H.J."/>
        </authorList>
    </citation>
    <scope>NUCLEOTIDE SEQUENCE</scope>
    <source>
        <strain evidence="11">Type strain: DSM 2581</strain>
    </source>
</reference>
<evidence type="ECO:0000256" key="1">
    <source>
        <dbReference type="ARBA" id="ARBA00003726"/>
    </source>
</evidence>
<dbReference type="STRING" id="768066.HELO_3781"/>
<dbReference type="Gene3D" id="3.20.20.70">
    <property type="entry name" value="Aldolase class I"/>
    <property type="match status" value="1"/>
</dbReference>
<organism evidence="11 13">
    <name type="scientific">Halomonas elongata (strain ATCC 33173 / DSM 2581 / NBRC 15536 / NCIMB 2198 / 1H9)</name>
    <dbReference type="NCBI Taxonomy" id="768066"/>
    <lineage>
        <taxon>Bacteria</taxon>
        <taxon>Pseudomonadati</taxon>
        <taxon>Pseudomonadota</taxon>
        <taxon>Gammaproteobacteria</taxon>
        <taxon>Oceanospirillales</taxon>
        <taxon>Halomonadaceae</taxon>
        <taxon>Halomonas</taxon>
    </lineage>
</organism>
<reference evidence="12 14" key="4">
    <citation type="submission" date="2023-11" db="EMBL/GenBank/DDBJ databases">
        <title>MicrobeMod: A computational toolkit for identifying prokaryotic methylation and restriction-modification with nanopore sequencing.</title>
        <authorList>
            <person name="Crits-Christoph A."/>
            <person name="Kang S.C."/>
            <person name="Lee H."/>
            <person name="Ostrov N."/>
        </authorList>
    </citation>
    <scope>NUCLEOTIDE SEQUENCE [LARGE SCALE GENOMIC DNA]</scope>
    <source>
        <strain evidence="12 14">ATCC 33173</strain>
    </source>
</reference>
<evidence type="ECO:0000256" key="6">
    <source>
        <dbReference type="ARBA" id="ARBA00023141"/>
    </source>
</evidence>
<dbReference type="RefSeq" id="WP_013333537.1">
    <property type="nucleotide sequence ID" value="NC_014532.2"/>
</dbReference>
<dbReference type="HOGENOM" id="CLU_030903_0_1_6"/>
<dbReference type="SUPFAM" id="SSF51569">
    <property type="entry name" value="Aldolase"/>
    <property type="match status" value="1"/>
</dbReference>
<evidence type="ECO:0000313" key="11">
    <source>
        <dbReference type="EMBL" id="CBV43665.1"/>
    </source>
</evidence>
<comment type="similarity">
    <text evidence="3 8">Belongs to the class-I DAHP synthase family.</text>
</comment>
<keyword evidence="6 8" id="KW-0057">Aromatic amino acid biosynthesis</keyword>
<dbReference type="NCBIfam" id="TIGR00034">
    <property type="entry name" value="aroFGH"/>
    <property type="match status" value="1"/>
</dbReference>
<feature type="region of interest" description="Disordered" evidence="9">
    <location>
        <begin position="1"/>
        <end position="23"/>
    </location>
</feature>
<evidence type="ECO:0000256" key="2">
    <source>
        <dbReference type="ARBA" id="ARBA00004688"/>
    </source>
</evidence>
<evidence type="ECO:0000256" key="9">
    <source>
        <dbReference type="SAM" id="MobiDB-lite"/>
    </source>
</evidence>
<dbReference type="EC" id="2.5.1.54" evidence="8"/>
<dbReference type="Proteomes" id="UP001322512">
    <property type="component" value="Chromosome"/>
</dbReference>
<feature type="compositionally biased region" description="Polar residues" evidence="9">
    <location>
        <begin position="1"/>
        <end position="10"/>
    </location>
</feature>
<comment type="pathway">
    <text evidence="2 8">Metabolic intermediate biosynthesis; chorismate biosynthesis; chorismate from D-erythrose 4-phosphate and phosphoenolpyruvate: step 1/7.</text>
</comment>
<dbReference type="GO" id="GO:0003849">
    <property type="term" value="F:3-deoxy-7-phosphoheptulonate synthase activity"/>
    <property type="evidence" value="ECO:0007669"/>
    <property type="project" value="UniProtKB-EC"/>
</dbReference>
<evidence type="ECO:0000313" key="13">
    <source>
        <dbReference type="Proteomes" id="UP000008707"/>
    </source>
</evidence>
<evidence type="ECO:0000256" key="3">
    <source>
        <dbReference type="ARBA" id="ARBA00007985"/>
    </source>
</evidence>
<dbReference type="eggNOG" id="COG0722">
    <property type="taxonomic scope" value="Bacteria"/>
</dbReference>
<dbReference type="PANTHER" id="PTHR21225:SF12">
    <property type="entry name" value="PHOSPHO-2-DEHYDRO-3-DEOXYHEPTONATE ALDOLASE, TYROSINE-INHIBITED"/>
    <property type="match status" value="1"/>
</dbReference>
<evidence type="ECO:0000259" key="10">
    <source>
        <dbReference type="Pfam" id="PF00793"/>
    </source>
</evidence>
<dbReference type="PIRSF" id="PIRSF001361">
    <property type="entry name" value="DAHP_synthase"/>
    <property type="match status" value="1"/>
</dbReference>
<keyword evidence="5 8" id="KW-0808">Transferase</keyword>
<dbReference type="GO" id="GO:0009423">
    <property type="term" value="P:chorismate biosynthetic process"/>
    <property type="evidence" value="ECO:0007669"/>
    <property type="project" value="UniProtKB-UniPathway"/>
</dbReference>
<evidence type="ECO:0000313" key="14">
    <source>
        <dbReference type="Proteomes" id="UP001322512"/>
    </source>
</evidence>
<reference evidence="13" key="3">
    <citation type="journal article" date="2011" name="Environ. Microbiol.">
        <title>A blueprint of ectoine metabolism from the genome of the industrial producer Halomonas elongata DSM 2581(T).</title>
        <authorList>
            <person name="Schwibbert K."/>
            <person name="Marin-Sanguino A."/>
            <person name="Bagyan I."/>
            <person name="Heidrich G."/>
            <person name="Lentzen G."/>
            <person name="Seitz H."/>
            <person name="Rampp M."/>
            <person name="Schuster S.C."/>
            <person name="Klenk H.P."/>
            <person name="Pfeiffer F."/>
            <person name="Oesterhelt D."/>
            <person name="Kunte H.J."/>
        </authorList>
    </citation>
    <scope>NUCLEOTIDE SEQUENCE [LARGE SCALE GENOMIC DNA]</scope>
    <source>
        <strain evidence="13">ATCC 33173 / DSM 2581 / NBRC 15536 / NCIMB 2198 / 1H9</strain>
    </source>
</reference>
<dbReference type="GeneID" id="91011182"/>
<dbReference type="GO" id="GO:0005737">
    <property type="term" value="C:cytoplasm"/>
    <property type="evidence" value="ECO:0007669"/>
    <property type="project" value="TreeGrafter"/>
</dbReference>
<evidence type="ECO:0000313" key="12">
    <source>
        <dbReference type="EMBL" id="WPU46245.1"/>
    </source>
</evidence>
<evidence type="ECO:0000256" key="7">
    <source>
        <dbReference type="ARBA" id="ARBA00047508"/>
    </source>
</evidence>
<comment type="catalytic activity">
    <reaction evidence="7 8">
        <text>D-erythrose 4-phosphate + phosphoenolpyruvate + H2O = 7-phospho-2-dehydro-3-deoxy-D-arabino-heptonate + phosphate</text>
        <dbReference type="Rhea" id="RHEA:14717"/>
        <dbReference type="ChEBI" id="CHEBI:15377"/>
        <dbReference type="ChEBI" id="CHEBI:16897"/>
        <dbReference type="ChEBI" id="CHEBI:43474"/>
        <dbReference type="ChEBI" id="CHEBI:58394"/>
        <dbReference type="ChEBI" id="CHEBI:58702"/>
        <dbReference type="EC" id="2.5.1.54"/>
    </reaction>
</comment>
<dbReference type="NCBIfam" id="NF009395">
    <property type="entry name" value="PRK12755.1"/>
    <property type="match status" value="1"/>
</dbReference>
<dbReference type="Pfam" id="PF00793">
    <property type="entry name" value="DAHP_synth_1"/>
    <property type="match status" value="1"/>
</dbReference>
<dbReference type="OrthoDB" id="9807331at2"/>
<dbReference type="InterPro" id="IPR006219">
    <property type="entry name" value="DAHP_synth_1"/>
</dbReference>
<feature type="domain" description="DAHP synthetase I/KDSA" evidence="10">
    <location>
        <begin position="49"/>
        <end position="344"/>
    </location>
</feature>
<evidence type="ECO:0000256" key="8">
    <source>
        <dbReference type="PIRNR" id="PIRNR001361"/>
    </source>
</evidence>
<dbReference type="GO" id="GO:0009073">
    <property type="term" value="P:aromatic amino acid family biosynthetic process"/>
    <property type="evidence" value="ECO:0007669"/>
    <property type="project" value="UniProtKB-KW"/>
</dbReference>
<dbReference type="EMBL" id="FN869568">
    <property type="protein sequence ID" value="CBV43665.1"/>
    <property type="molecule type" value="Genomic_DNA"/>
</dbReference>
<keyword evidence="4 8" id="KW-0028">Amino-acid biosynthesis</keyword>
<dbReference type="InterPro" id="IPR006218">
    <property type="entry name" value="DAHP1/KDSA"/>
</dbReference>
<dbReference type="UniPathway" id="UPA00053">
    <property type="reaction ID" value="UER00084"/>
</dbReference>
<evidence type="ECO:0000256" key="4">
    <source>
        <dbReference type="ARBA" id="ARBA00022605"/>
    </source>
</evidence>
<dbReference type="PANTHER" id="PTHR21225">
    <property type="entry name" value="PHOSPHO-2-DEHYDRO-3-DEOXYHEPTONATE ALDOLASE DAHP SYNTHETASE"/>
    <property type="match status" value="1"/>
</dbReference>
<protein>
    <recommendedName>
        <fullName evidence="8">Phospho-2-dehydro-3-deoxyheptonate aldolase</fullName>
        <ecNumber evidence="8">2.5.1.54</ecNumber>
    </recommendedName>
</protein>
<name>E1V8K9_HALED</name>
<keyword evidence="14" id="KW-1185">Reference proteome</keyword>